<feature type="domain" description="Laminin G" evidence="1">
    <location>
        <begin position="52"/>
        <end position="111"/>
    </location>
</feature>
<feature type="non-terminal residue" evidence="2">
    <location>
        <position position="137"/>
    </location>
</feature>
<organism evidence="2 3">
    <name type="scientific">Synaphobranchus kaupii</name>
    <name type="common">Kaup's arrowtooth eel</name>
    <dbReference type="NCBI Taxonomy" id="118154"/>
    <lineage>
        <taxon>Eukaryota</taxon>
        <taxon>Metazoa</taxon>
        <taxon>Chordata</taxon>
        <taxon>Craniata</taxon>
        <taxon>Vertebrata</taxon>
        <taxon>Euteleostomi</taxon>
        <taxon>Actinopterygii</taxon>
        <taxon>Neopterygii</taxon>
        <taxon>Teleostei</taxon>
        <taxon>Anguilliformes</taxon>
        <taxon>Synaphobranchidae</taxon>
        <taxon>Synaphobranchus</taxon>
    </lineage>
</organism>
<evidence type="ECO:0000313" key="3">
    <source>
        <dbReference type="Proteomes" id="UP001152622"/>
    </source>
</evidence>
<keyword evidence="3" id="KW-1185">Reference proteome</keyword>
<accession>A0A9Q1EEW8</accession>
<name>A0A9Q1EEW8_SYNKA</name>
<dbReference type="OrthoDB" id="6275838at2759"/>
<proteinExistence type="predicted"/>
<dbReference type="CDD" id="cd00110">
    <property type="entry name" value="LamG"/>
    <property type="match status" value="1"/>
</dbReference>
<dbReference type="InterPro" id="IPR001791">
    <property type="entry name" value="Laminin_G"/>
</dbReference>
<dbReference type="Pfam" id="PF02210">
    <property type="entry name" value="Laminin_G_2"/>
    <property type="match status" value="1"/>
</dbReference>
<reference evidence="2" key="1">
    <citation type="journal article" date="2023" name="Science">
        <title>Genome structures resolve the early diversification of teleost fishes.</title>
        <authorList>
            <person name="Parey E."/>
            <person name="Louis A."/>
            <person name="Montfort J."/>
            <person name="Bouchez O."/>
            <person name="Roques C."/>
            <person name="Iampietro C."/>
            <person name="Lluch J."/>
            <person name="Castinel A."/>
            <person name="Donnadieu C."/>
            <person name="Desvignes T."/>
            <person name="Floi Bucao C."/>
            <person name="Jouanno E."/>
            <person name="Wen M."/>
            <person name="Mejri S."/>
            <person name="Dirks R."/>
            <person name="Jansen H."/>
            <person name="Henkel C."/>
            <person name="Chen W.J."/>
            <person name="Zahm M."/>
            <person name="Cabau C."/>
            <person name="Klopp C."/>
            <person name="Thompson A.W."/>
            <person name="Robinson-Rechavi M."/>
            <person name="Braasch I."/>
            <person name="Lecointre G."/>
            <person name="Bobe J."/>
            <person name="Postlethwait J.H."/>
            <person name="Berthelot C."/>
            <person name="Roest Crollius H."/>
            <person name="Guiguen Y."/>
        </authorList>
    </citation>
    <scope>NUCLEOTIDE SEQUENCE</scope>
    <source>
        <strain evidence="2">WJC10195</strain>
    </source>
</reference>
<evidence type="ECO:0000313" key="2">
    <source>
        <dbReference type="EMBL" id="KAJ8337481.1"/>
    </source>
</evidence>
<dbReference type="EMBL" id="JAINUF010000018">
    <property type="protein sequence ID" value="KAJ8337481.1"/>
    <property type="molecule type" value="Genomic_DNA"/>
</dbReference>
<dbReference type="AlphaFoldDB" id="A0A9Q1EEW8"/>
<dbReference type="SUPFAM" id="SSF49899">
    <property type="entry name" value="Concanavalin A-like lectins/glucanases"/>
    <property type="match status" value="1"/>
</dbReference>
<dbReference type="InterPro" id="IPR013320">
    <property type="entry name" value="ConA-like_dom_sf"/>
</dbReference>
<gene>
    <name evidence="2" type="ORF">SKAU_G00364470</name>
</gene>
<sequence>MEYGILNLACSVCGQQSCKANDDCPCADLGRTGDKSAGRYATSPCESNTGERGKIGVIFNVGTDDITIDEGAVMVSDGKYHVVRFTRSGGNATLQVDNQPVIERFPSGNIDIERLAIARQRIPYRLGRVVDEWLLDK</sequence>
<dbReference type="Gene3D" id="2.60.120.200">
    <property type="match status" value="1"/>
</dbReference>
<comment type="caution">
    <text evidence="2">The sequence shown here is derived from an EMBL/GenBank/DDBJ whole genome shotgun (WGS) entry which is preliminary data.</text>
</comment>
<protein>
    <recommendedName>
        <fullName evidence="1">Laminin G domain-containing protein</fullName>
    </recommendedName>
</protein>
<dbReference type="Proteomes" id="UP001152622">
    <property type="component" value="Chromosome 18"/>
</dbReference>
<evidence type="ECO:0000259" key="1">
    <source>
        <dbReference type="Pfam" id="PF02210"/>
    </source>
</evidence>